<dbReference type="Proteomes" id="UP000198995">
    <property type="component" value="Unassembled WGS sequence"/>
</dbReference>
<dbReference type="GO" id="GO:0003677">
    <property type="term" value="F:DNA binding"/>
    <property type="evidence" value="ECO:0007669"/>
    <property type="project" value="UniProtKB-KW"/>
</dbReference>
<dbReference type="InterPro" id="IPR038461">
    <property type="entry name" value="Schlafen_AlbA_2_dom_sf"/>
</dbReference>
<keyword evidence="3" id="KW-1185">Reference proteome</keyword>
<keyword evidence="2" id="KW-0238">DNA-binding</keyword>
<name>A0A1G6TQM2_PEPNI</name>
<dbReference type="PANTHER" id="PTHR30595:SF6">
    <property type="entry name" value="SCHLAFEN ALBA-2 DOMAIN-CONTAINING PROTEIN"/>
    <property type="match status" value="1"/>
</dbReference>
<dbReference type="EMBL" id="FNAF01000002">
    <property type="protein sequence ID" value="SDD31351.1"/>
    <property type="molecule type" value="Genomic_DNA"/>
</dbReference>
<dbReference type="Gene3D" id="3.30.950.30">
    <property type="entry name" value="Schlafen, AAA domain"/>
    <property type="match status" value="1"/>
</dbReference>
<dbReference type="PANTHER" id="PTHR30595">
    <property type="entry name" value="GLPR-RELATED TRANSCRIPTIONAL REPRESSOR"/>
    <property type="match status" value="1"/>
</dbReference>
<feature type="domain" description="Schlafen AlbA-2" evidence="1">
    <location>
        <begin position="17"/>
        <end position="138"/>
    </location>
</feature>
<organism evidence="2 3">
    <name type="scientific">Peptococcus niger</name>
    <dbReference type="NCBI Taxonomy" id="2741"/>
    <lineage>
        <taxon>Bacteria</taxon>
        <taxon>Bacillati</taxon>
        <taxon>Bacillota</taxon>
        <taxon>Clostridia</taxon>
        <taxon>Eubacteriales</taxon>
        <taxon>Peptococcaceae</taxon>
        <taxon>Peptococcus</taxon>
    </lineage>
</organism>
<dbReference type="InterPro" id="IPR007421">
    <property type="entry name" value="Schlafen_AlbA_2_dom"/>
</dbReference>
<protein>
    <submittedName>
        <fullName evidence="2">Putative DNA-binding domain-containing protein</fullName>
    </submittedName>
</protein>
<gene>
    <name evidence="2" type="ORF">SAMN04489866_102210</name>
</gene>
<dbReference type="RefSeq" id="WP_200781862.1">
    <property type="nucleotide sequence ID" value="NZ_FNAF01000002.1"/>
</dbReference>
<accession>A0A1G6TQM2</accession>
<evidence type="ECO:0000259" key="1">
    <source>
        <dbReference type="Pfam" id="PF04326"/>
    </source>
</evidence>
<proteinExistence type="predicted"/>
<reference evidence="2 3" key="1">
    <citation type="submission" date="2016-10" db="EMBL/GenBank/DDBJ databases">
        <authorList>
            <person name="de Groot N.N."/>
        </authorList>
    </citation>
    <scope>NUCLEOTIDE SEQUENCE [LARGE SCALE GENOMIC DNA]</scope>
    <source>
        <strain evidence="2 3">DSM 20475</strain>
    </source>
</reference>
<dbReference type="STRING" id="2741.SAMN04489866_102210"/>
<evidence type="ECO:0000313" key="3">
    <source>
        <dbReference type="Proteomes" id="UP000198995"/>
    </source>
</evidence>
<sequence>MYNFDTLIKKLCSLPYETPWLEFKHNNYDPDTIGKNISALANSATWQDQQFAYLIWGVNDKTHEIIGTDVDFLSLKKGNQDLESWLRDLLSVNANFEFYSTSIYEKKIGVLVIHPAINTTVRFKKTEYIRIGSYTKPLSNYPRIQEQLWEKLQKVKFEDQIALSDLSIEDILSLLDIEPYFSLQNKRAPSKKKEILHYLIEDKIVIPQNNSLYSISNMGAILFAKNLSSFNRLSRKAVRVVQYADTSRFNMLKEDTINFGYALGFWLCTWF</sequence>
<dbReference type="AlphaFoldDB" id="A0A1G6TQM2"/>
<dbReference type="Pfam" id="PF04326">
    <property type="entry name" value="SLFN_AlbA_2"/>
    <property type="match status" value="1"/>
</dbReference>
<evidence type="ECO:0000313" key="2">
    <source>
        <dbReference type="EMBL" id="SDD31351.1"/>
    </source>
</evidence>